<accession>A0A0A9EQ51</accession>
<organism evidence="1">
    <name type="scientific">Arundo donax</name>
    <name type="common">Giant reed</name>
    <name type="synonym">Donax arundinaceus</name>
    <dbReference type="NCBI Taxonomy" id="35708"/>
    <lineage>
        <taxon>Eukaryota</taxon>
        <taxon>Viridiplantae</taxon>
        <taxon>Streptophyta</taxon>
        <taxon>Embryophyta</taxon>
        <taxon>Tracheophyta</taxon>
        <taxon>Spermatophyta</taxon>
        <taxon>Magnoliopsida</taxon>
        <taxon>Liliopsida</taxon>
        <taxon>Poales</taxon>
        <taxon>Poaceae</taxon>
        <taxon>PACMAD clade</taxon>
        <taxon>Arundinoideae</taxon>
        <taxon>Arundineae</taxon>
        <taxon>Arundo</taxon>
    </lineage>
</organism>
<protein>
    <submittedName>
        <fullName evidence="1">Uncharacterized protein</fullName>
    </submittedName>
</protein>
<evidence type="ECO:0000313" key="1">
    <source>
        <dbReference type="EMBL" id="JAE02232.1"/>
    </source>
</evidence>
<reference evidence="1" key="1">
    <citation type="submission" date="2014-09" db="EMBL/GenBank/DDBJ databases">
        <authorList>
            <person name="Magalhaes I.L.F."/>
            <person name="Oliveira U."/>
            <person name="Santos F.R."/>
            <person name="Vidigal T.H.D.A."/>
            <person name="Brescovit A.D."/>
            <person name="Santos A.J."/>
        </authorList>
    </citation>
    <scope>NUCLEOTIDE SEQUENCE</scope>
    <source>
        <tissue evidence="1">Shoot tissue taken approximately 20 cm above the soil surface</tissue>
    </source>
</reference>
<name>A0A0A9EQ51_ARUDO</name>
<sequence length="15" mass="1673">MAEISSVVRLCNTSY</sequence>
<dbReference type="EMBL" id="GBRH01195664">
    <property type="protein sequence ID" value="JAE02232.1"/>
    <property type="molecule type" value="Transcribed_RNA"/>
</dbReference>
<reference evidence="1" key="2">
    <citation type="journal article" date="2015" name="Data Brief">
        <title>Shoot transcriptome of the giant reed, Arundo donax.</title>
        <authorList>
            <person name="Barrero R.A."/>
            <person name="Guerrero F.D."/>
            <person name="Moolhuijzen P."/>
            <person name="Goolsby J.A."/>
            <person name="Tidwell J."/>
            <person name="Bellgard S.E."/>
            <person name="Bellgard M.I."/>
        </authorList>
    </citation>
    <scope>NUCLEOTIDE SEQUENCE</scope>
    <source>
        <tissue evidence="1">Shoot tissue taken approximately 20 cm above the soil surface</tissue>
    </source>
</reference>
<proteinExistence type="predicted"/>